<dbReference type="Proteomes" id="UP001372834">
    <property type="component" value="Unassembled WGS sequence"/>
</dbReference>
<evidence type="ECO:0000313" key="2">
    <source>
        <dbReference type="EMBL" id="KAK6623111.1"/>
    </source>
</evidence>
<accession>A0AAN8NPE2</accession>
<proteinExistence type="predicted"/>
<dbReference type="PROSITE" id="PS51257">
    <property type="entry name" value="PROKAR_LIPOPROTEIN"/>
    <property type="match status" value="1"/>
</dbReference>
<evidence type="ECO:0000313" key="3">
    <source>
        <dbReference type="Proteomes" id="UP001372834"/>
    </source>
</evidence>
<evidence type="ECO:0000256" key="1">
    <source>
        <dbReference type="SAM" id="SignalP"/>
    </source>
</evidence>
<protein>
    <submittedName>
        <fullName evidence="2">Uncharacterized protein</fullName>
    </submittedName>
</protein>
<dbReference type="AlphaFoldDB" id="A0AAN8NPE2"/>
<dbReference type="EMBL" id="JAWJWE010000038">
    <property type="protein sequence ID" value="KAK6623111.1"/>
    <property type="molecule type" value="Genomic_DNA"/>
</dbReference>
<gene>
    <name evidence="2" type="ORF">RUM43_008963</name>
</gene>
<feature type="signal peptide" evidence="1">
    <location>
        <begin position="1"/>
        <end position="17"/>
    </location>
</feature>
<name>A0AAN8NPE2_POLSC</name>
<reference evidence="2 3" key="1">
    <citation type="submission" date="2023-10" db="EMBL/GenBank/DDBJ databases">
        <title>Genomes of two closely related lineages of the louse Polyplax serrata with different host specificities.</title>
        <authorList>
            <person name="Martinu J."/>
            <person name="Tarabai H."/>
            <person name="Stefka J."/>
            <person name="Hypsa V."/>
        </authorList>
    </citation>
    <scope>NUCLEOTIDE SEQUENCE [LARGE SCALE GENOMIC DNA]</scope>
    <source>
        <strain evidence="2">HR10_N</strain>
    </source>
</reference>
<keyword evidence="1" id="KW-0732">Signal</keyword>
<organism evidence="2 3">
    <name type="scientific">Polyplax serrata</name>
    <name type="common">Common mouse louse</name>
    <dbReference type="NCBI Taxonomy" id="468196"/>
    <lineage>
        <taxon>Eukaryota</taxon>
        <taxon>Metazoa</taxon>
        <taxon>Ecdysozoa</taxon>
        <taxon>Arthropoda</taxon>
        <taxon>Hexapoda</taxon>
        <taxon>Insecta</taxon>
        <taxon>Pterygota</taxon>
        <taxon>Neoptera</taxon>
        <taxon>Paraneoptera</taxon>
        <taxon>Psocodea</taxon>
        <taxon>Troctomorpha</taxon>
        <taxon>Phthiraptera</taxon>
        <taxon>Anoplura</taxon>
        <taxon>Polyplacidae</taxon>
        <taxon>Polyplax</taxon>
    </lineage>
</organism>
<sequence>MIAKCIVVLAIVAQINGNVCGSTCGSLVGSGGCGGQTGRSGEAAVVTRNIVARGKYPVALEHTGPCVDKRIPVSTTHVQAPVQVKPTVHLPCRIPAPRVVSHTCTCYKTVVRPRVHQQYITVPSIQRYIETTHKPVVENIHYEACPINCEETGYSGYGNGYSGYGGYGLGGCGGCGGCYGGCNTVVAPVVSTCAPVVSTCAPVATYTTGCVSNCC</sequence>
<feature type="chain" id="PRO_5042826258" evidence="1">
    <location>
        <begin position="18"/>
        <end position="215"/>
    </location>
</feature>
<comment type="caution">
    <text evidence="2">The sequence shown here is derived from an EMBL/GenBank/DDBJ whole genome shotgun (WGS) entry which is preliminary data.</text>
</comment>